<dbReference type="KEGG" id="vil:CFK37_00350"/>
<dbReference type="AlphaFoldDB" id="A0A220TYD3"/>
<organism evidence="3 4">
    <name type="scientific">Virgibacillus phasianinus</name>
    <dbReference type="NCBI Taxonomy" id="2017483"/>
    <lineage>
        <taxon>Bacteria</taxon>
        <taxon>Bacillati</taxon>
        <taxon>Bacillota</taxon>
        <taxon>Bacilli</taxon>
        <taxon>Bacillales</taxon>
        <taxon>Bacillaceae</taxon>
        <taxon>Virgibacillus</taxon>
    </lineage>
</organism>
<sequence>MSYYDPSRRSFGHPYEHYYQNQGWNGQREGYRQNGNNGDHGTGMESETHGGMPGPSMYPDMEQDAIQDYPPYPSMPYSGTPDMQSMGRMMMNIENQLTRLNQLIAQNNQLLQSMHDQEDTKCVQGSGGGAVIVRM</sequence>
<keyword evidence="4" id="KW-1185">Reference proteome</keyword>
<evidence type="ECO:0000313" key="3">
    <source>
        <dbReference type="EMBL" id="ASK60765.1"/>
    </source>
</evidence>
<evidence type="ECO:0000313" key="4">
    <source>
        <dbReference type="Proteomes" id="UP000198312"/>
    </source>
</evidence>
<dbReference type="OrthoDB" id="2720196at2"/>
<evidence type="ECO:0000256" key="2">
    <source>
        <dbReference type="SAM" id="MobiDB-lite"/>
    </source>
</evidence>
<protein>
    <submittedName>
        <fullName evidence="3">Uncharacterized protein</fullName>
    </submittedName>
</protein>
<reference evidence="3 4" key="1">
    <citation type="submission" date="2017-07" db="EMBL/GenBank/DDBJ databases">
        <title>Virgibacillus sp. LM2416.</title>
        <authorList>
            <person name="Tak E.J."/>
            <person name="Bae J.-W."/>
        </authorList>
    </citation>
    <scope>NUCLEOTIDE SEQUENCE [LARGE SCALE GENOMIC DNA]</scope>
    <source>
        <strain evidence="3 4">LM2416</strain>
    </source>
</reference>
<proteinExistence type="predicted"/>
<dbReference type="EMBL" id="CP022315">
    <property type="protein sequence ID" value="ASK60765.1"/>
    <property type="molecule type" value="Genomic_DNA"/>
</dbReference>
<dbReference type="Proteomes" id="UP000198312">
    <property type="component" value="Chromosome"/>
</dbReference>
<feature type="coiled-coil region" evidence="1">
    <location>
        <begin position="90"/>
        <end position="120"/>
    </location>
</feature>
<dbReference type="RefSeq" id="WP_089060042.1">
    <property type="nucleotide sequence ID" value="NZ_CP022315.1"/>
</dbReference>
<name>A0A220TYD3_9BACI</name>
<gene>
    <name evidence="3" type="ORF">CFK37_00350</name>
</gene>
<evidence type="ECO:0000256" key="1">
    <source>
        <dbReference type="SAM" id="Coils"/>
    </source>
</evidence>
<keyword evidence="1" id="KW-0175">Coiled coil</keyword>
<feature type="region of interest" description="Disordered" evidence="2">
    <location>
        <begin position="24"/>
        <end position="82"/>
    </location>
</feature>
<accession>A0A220TYD3</accession>